<comment type="caution">
    <text evidence="3">The sequence shown here is derived from an EMBL/GenBank/DDBJ whole genome shotgun (WGS) entry which is preliminary data.</text>
</comment>
<accession>A0A090MH74</accession>
<dbReference type="InterPro" id="IPR013217">
    <property type="entry name" value="Methyltransf_12"/>
</dbReference>
<evidence type="ECO:0000256" key="1">
    <source>
        <dbReference type="SAM" id="MobiDB-lite"/>
    </source>
</evidence>
<evidence type="ECO:0000313" key="3">
    <source>
        <dbReference type="EMBL" id="CEG05020.1"/>
    </source>
</evidence>
<dbReference type="EMBL" id="CBMI010002699">
    <property type="protein sequence ID" value="CEG05020.1"/>
    <property type="molecule type" value="Genomic_DNA"/>
</dbReference>
<sequence>MEQPVEDIPHCHHHHHHLQYHTHHHGPSQDVPRSVGQHNKSHYNNVPAMMFQWPWIIELCNQVSKELRQNIDWIGIKPPASRPTKMMDYACGNGVASRALAPFMSTVRGMDISSAMAEQYNEMALKSGYTPTKMHAVQGDIIEPESTPSPELETPAYFNFDLVVMCLALHHIEDPNNMILQLSKRLRPGGILLVIDWVSDRERMDFSKLSVNRMGFNEEEVKTTAMDSLKHSYNNLKDVDEASRLIEACPGVLSNLANLLVKHKLHDFYEIRLNHKHFDITRGEKVVTFAGNRSMAVSVVCKDGECPRELLASEGIEPVSGGRVIPSDFIIKNGRAIAYEFAYTLTNEIPSLSPEFLEEWSDVLRNEGLDSFLGLCIREDGVPFDALEVSDSENRINRLFFKHDRAEGGSALTTSWRVDEQNDLGVHWKCRYCDYMNEHERKCKANN</sequence>
<gene>
    <name evidence="3" type="ORF">BN850_0089680</name>
</gene>
<protein>
    <submittedName>
        <fullName evidence="3">WGS project CBMI000000000 data, contig CS3069_c002701</fullName>
    </submittedName>
</protein>
<feature type="compositionally biased region" description="Basic residues" evidence="1">
    <location>
        <begin position="11"/>
        <end position="26"/>
    </location>
</feature>
<dbReference type="SUPFAM" id="SSF53335">
    <property type="entry name" value="S-adenosyl-L-methionine-dependent methyltransferases"/>
    <property type="match status" value="1"/>
</dbReference>
<dbReference type="AlphaFoldDB" id="A0A090MH74"/>
<dbReference type="CDD" id="cd02440">
    <property type="entry name" value="AdoMet_MTases"/>
    <property type="match status" value="1"/>
</dbReference>
<dbReference type="Gene3D" id="3.40.50.150">
    <property type="entry name" value="Vaccinia Virus protein VP39"/>
    <property type="match status" value="1"/>
</dbReference>
<feature type="region of interest" description="Disordered" evidence="1">
    <location>
        <begin position="1"/>
        <end position="37"/>
    </location>
</feature>
<proteinExistence type="predicted"/>
<feature type="domain" description="Methyltransferase type 12" evidence="2">
    <location>
        <begin position="88"/>
        <end position="192"/>
    </location>
</feature>
<reference evidence="3" key="1">
    <citation type="submission" date="2013-05" db="EMBL/GenBank/DDBJ databases">
        <title>Draft genome sequences of six wheat associated Fusarium spp. isolates.</title>
        <authorList>
            <person name="Moolhuijzen P.M."/>
            <person name="Manners J.M."/>
            <person name="Wilcox S."/>
            <person name="Bellgard M.I."/>
            <person name="Gardiner D.M."/>
        </authorList>
    </citation>
    <scope>NUCLEOTIDE SEQUENCE</scope>
    <source>
        <strain evidence="3">CS3069</strain>
    </source>
</reference>
<organism evidence="3">
    <name type="scientific">Fusarium clavum</name>
    <dbReference type="NCBI Taxonomy" id="2594811"/>
    <lineage>
        <taxon>Eukaryota</taxon>
        <taxon>Fungi</taxon>
        <taxon>Dikarya</taxon>
        <taxon>Ascomycota</taxon>
        <taxon>Pezizomycotina</taxon>
        <taxon>Sordariomycetes</taxon>
        <taxon>Hypocreomycetidae</taxon>
        <taxon>Hypocreales</taxon>
        <taxon>Nectriaceae</taxon>
        <taxon>Fusarium</taxon>
        <taxon>Fusarium incarnatum-equiseti species complex</taxon>
    </lineage>
</organism>
<name>A0A090MH74_9HYPO</name>
<evidence type="ECO:0000259" key="2">
    <source>
        <dbReference type="Pfam" id="PF08242"/>
    </source>
</evidence>
<dbReference type="Pfam" id="PF08242">
    <property type="entry name" value="Methyltransf_12"/>
    <property type="match status" value="1"/>
</dbReference>
<dbReference type="InterPro" id="IPR029063">
    <property type="entry name" value="SAM-dependent_MTases_sf"/>
</dbReference>
<dbReference type="PANTHER" id="PTHR43861">
    <property type="entry name" value="TRANS-ACONITATE 2-METHYLTRANSFERASE-RELATED"/>
    <property type="match status" value="1"/>
</dbReference>
<dbReference type="PANTHER" id="PTHR43861:SF1">
    <property type="entry name" value="TRANS-ACONITATE 2-METHYLTRANSFERASE"/>
    <property type="match status" value="1"/>
</dbReference>